<dbReference type="InterPro" id="IPR012131">
    <property type="entry name" value="Hstdl_DH"/>
</dbReference>
<evidence type="ECO:0000256" key="6">
    <source>
        <dbReference type="PIRNR" id="PIRNR000099"/>
    </source>
</evidence>
<dbReference type="RefSeq" id="WP_344828011.1">
    <property type="nucleotide sequence ID" value="NZ_BAABEZ010000024.1"/>
</dbReference>
<name>A0ABP8N0Y9_9BACT</name>
<dbReference type="InterPro" id="IPR022695">
    <property type="entry name" value="Histidinol_DH_monofunct"/>
</dbReference>
<gene>
    <name evidence="5 8" type="primary">hisD</name>
    <name evidence="8" type="ORF">GCM10023092_26130</name>
</gene>
<dbReference type="CDD" id="cd06572">
    <property type="entry name" value="Histidinol_dh"/>
    <property type="match status" value="1"/>
</dbReference>
<dbReference type="InterPro" id="IPR001692">
    <property type="entry name" value="Histidinol_DH_CS"/>
</dbReference>
<dbReference type="PANTHER" id="PTHR21256:SF2">
    <property type="entry name" value="HISTIDINE BIOSYNTHESIS TRIFUNCTIONAL PROTEIN"/>
    <property type="match status" value="1"/>
</dbReference>
<dbReference type="NCBIfam" id="TIGR00069">
    <property type="entry name" value="hisD"/>
    <property type="match status" value="1"/>
</dbReference>
<reference evidence="9" key="1">
    <citation type="journal article" date="2019" name="Int. J. Syst. Evol. Microbiol.">
        <title>The Global Catalogue of Microorganisms (GCM) 10K type strain sequencing project: providing services to taxonomists for standard genome sequencing and annotation.</title>
        <authorList>
            <consortium name="The Broad Institute Genomics Platform"/>
            <consortium name="The Broad Institute Genome Sequencing Center for Infectious Disease"/>
            <person name="Wu L."/>
            <person name="Ma J."/>
        </authorList>
    </citation>
    <scope>NUCLEOTIDE SEQUENCE [LARGE SCALE GENOMIC DNA]</scope>
    <source>
        <strain evidence="9">JCM 31921</strain>
    </source>
</reference>
<feature type="binding site" evidence="5">
    <location>
        <position position="259"/>
    </location>
    <ligand>
        <name>Zn(2+)</name>
        <dbReference type="ChEBI" id="CHEBI:29105"/>
    </ligand>
</feature>
<keyword evidence="2 5" id="KW-0479">Metal-binding</keyword>
<organism evidence="8 9">
    <name type="scientific">Rurimicrobium arvi</name>
    <dbReference type="NCBI Taxonomy" id="2049916"/>
    <lineage>
        <taxon>Bacteria</taxon>
        <taxon>Pseudomonadati</taxon>
        <taxon>Bacteroidota</taxon>
        <taxon>Chitinophagia</taxon>
        <taxon>Chitinophagales</taxon>
        <taxon>Chitinophagaceae</taxon>
        <taxon>Rurimicrobium</taxon>
    </lineage>
</organism>
<evidence type="ECO:0000256" key="2">
    <source>
        <dbReference type="ARBA" id="ARBA00022723"/>
    </source>
</evidence>
<feature type="binding site" evidence="5">
    <location>
        <position position="125"/>
    </location>
    <ligand>
        <name>NAD(+)</name>
        <dbReference type="ChEBI" id="CHEBI:57540"/>
    </ligand>
</feature>
<feature type="active site" description="Proton acceptor" evidence="5">
    <location>
        <position position="324"/>
    </location>
</feature>
<evidence type="ECO:0000313" key="8">
    <source>
        <dbReference type="EMBL" id="GAA4458182.1"/>
    </source>
</evidence>
<keyword evidence="4 5" id="KW-0560">Oxidoreductase</keyword>
<dbReference type="InterPro" id="IPR016161">
    <property type="entry name" value="Ald_DH/histidinol_DH"/>
</dbReference>
<feature type="binding site" evidence="5">
    <location>
        <position position="324"/>
    </location>
    <ligand>
        <name>substrate</name>
    </ligand>
</feature>
<dbReference type="Pfam" id="PF00815">
    <property type="entry name" value="Histidinol_dh"/>
    <property type="match status" value="1"/>
</dbReference>
<comment type="function">
    <text evidence="5">Catalyzes the sequential NAD-dependent oxidations of L-histidinol to L-histidinaldehyde and then to L-histidine.</text>
</comment>
<comment type="similarity">
    <text evidence="1 5 6 7">Belongs to the histidinol dehydrogenase family.</text>
</comment>
<feature type="active site" description="Proton acceptor" evidence="5">
    <location>
        <position position="323"/>
    </location>
</feature>
<proteinExistence type="inferred from homology"/>
<dbReference type="Proteomes" id="UP001501410">
    <property type="component" value="Unassembled WGS sequence"/>
</dbReference>
<evidence type="ECO:0000256" key="5">
    <source>
        <dbReference type="HAMAP-Rule" id="MF_01024"/>
    </source>
</evidence>
<dbReference type="PANTHER" id="PTHR21256">
    <property type="entry name" value="HISTIDINOL DEHYDROGENASE HDH"/>
    <property type="match status" value="1"/>
</dbReference>
<feature type="binding site" evidence="5">
    <location>
        <position position="210"/>
    </location>
    <ligand>
        <name>NAD(+)</name>
        <dbReference type="ChEBI" id="CHEBI:57540"/>
    </ligand>
</feature>
<feature type="binding site" evidence="5">
    <location>
        <position position="411"/>
    </location>
    <ligand>
        <name>substrate</name>
    </ligand>
</feature>
<sequence length="432" mass="45735">MLSVQLFPEPAAWKSLSRRPFSDTPVAPVLVRKVFETVAAKGDDALRHYTLQFDNVSLGELRVSDKELSAAAAQISEELKSAIHTAAQNIRCFHEAQQLTEPVVETMPGVRCWRKSVPVDRVGCYVPGGSAPLFSTVLMLGIPAQIAGCTRRIVCTPPDRSGGVHPAILYAASIAGITDVFKVGGIQAIAAMSCGTATIPAVDKIFGPGNRYVTAAKQYAQQSGIAVDMPAGPSEVLVIADSSAVPAFVAADLLSQAEHGPDSQVMLLTDSGELLVAVQAELRQQLELLPRKDIALQALQGSRGVVLSDIDTCIAFSNVYAPEHLILAVEHPVRMSAGIRNAGSVFLGNYTCESAGDYASGTNHTLPTAGYARAYSGVSLESFTKKISFQSITPSGLELIGPVIETMASAEGLDAHKAAVRIRLSRIQSDKL</sequence>
<protein>
    <recommendedName>
        <fullName evidence="5">Histidinol dehydrogenase</fullName>
        <shortName evidence="5">HDH</shortName>
        <ecNumber evidence="5">1.1.1.23</ecNumber>
    </recommendedName>
</protein>
<keyword evidence="5" id="KW-0520">NAD</keyword>
<feature type="binding site" evidence="5">
    <location>
        <position position="416"/>
    </location>
    <ligand>
        <name>substrate</name>
    </ligand>
</feature>
<feature type="binding site" evidence="5">
    <location>
        <position position="256"/>
    </location>
    <ligand>
        <name>substrate</name>
    </ligand>
</feature>
<feature type="binding site" evidence="5">
    <location>
        <position position="256"/>
    </location>
    <ligand>
        <name>Zn(2+)</name>
        <dbReference type="ChEBI" id="CHEBI:29105"/>
    </ligand>
</feature>
<evidence type="ECO:0000256" key="1">
    <source>
        <dbReference type="ARBA" id="ARBA00010178"/>
    </source>
</evidence>
<accession>A0ABP8N0Y9</accession>
<dbReference type="Gene3D" id="3.40.50.1980">
    <property type="entry name" value="Nitrogenase molybdenum iron protein domain"/>
    <property type="match status" value="2"/>
</dbReference>
<keyword evidence="3 5" id="KW-0862">Zinc</keyword>
<comment type="caution">
    <text evidence="8">The sequence shown here is derived from an EMBL/GenBank/DDBJ whole genome shotgun (WGS) entry which is preliminary data.</text>
</comment>
<keyword evidence="5" id="KW-0028">Amino-acid biosynthesis</keyword>
<comment type="cofactor">
    <cofactor evidence="5">
        <name>Zn(2+)</name>
        <dbReference type="ChEBI" id="CHEBI:29105"/>
    </cofactor>
    <text evidence="5">Binds 1 zinc ion per subunit.</text>
</comment>
<feature type="binding site" evidence="5">
    <location>
        <position position="357"/>
    </location>
    <ligand>
        <name>substrate</name>
    </ligand>
</feature>
<comment type="catalytic activity">
    <reaction evidence="5">
        <text>L-histidinol + 2 NAD(+) + H2O = L-histidine + 2 NADH + 3 H(+)</text>
        <dbReference type="Rhea" id="RHEA:20641"/>
        <dbReference type="ChEBI" id="CHEBI:15377"/>
        <dbReference type="ChEBI" id="CHEBI:15378"/>
        <dbReference type="ChEBI" id="CHEBI:57540"/>
        <dbReference type="ChEBI" id="CHEBI:57595"/>
        <dbReference type="ChEBI" id="CHEBI:57699"/>
        <dbReference type="ChEBI" id="CHEBI:57945"/>
        <dbReference type="EC" id="1.1.1.23"/>
    </reaction>
</comment>
<evidence type="ECO:0000256" key="3">
    <source>
        <dbReference type="ARBA" id="ARBA00022833"/>
    </source>
</evidence>
<feature type="binding site" evidence="5">
    <location>
        <position position="259"/>
    </location>
    <ligand>
        <name>substrate</name>
    </ligand>
</feature>
<feature type="binding site" evidence="5">
    <location>
        <position position="416"/>
    </location>
    <ligand>
        <name>Zn(2+)</name>
        <dbReference type="ChEBI" id="CHEBI:29105"/>
    </ligand>
</feature>
<comment type="pathway">
    <text evidence="5">Amino-acid biosynthesis; L-histidine biosynthesis; L-histidine from 5-phospho-alpha-D-ribose 1-diphosphate: step 9/9.</text>
</comment>
<dbReference type="SUPFAM" id="SSF53720">
    <property type="entry name" value="ALDH-like"/>
    <property type="match status" value="1"/>
</dbReference>
<dbReference type="EMBL" id="BAABEZ010000024">
    <property type="protein sequence ID" value="GAA4458182.1"/>
    <property type="molecule type" value="Genomic_DNA"/>
</dbReference>
<dbReference type="EC" id="1.1.1.23" evidence="5"/>
<dbReference type="PRINTS" id="PR00083">
    <property type="entry name" value="HOLDHDRGNASE"/>
</dbReference>
<evidence type="ECO:0000256" key="7">
    <source>
        <dbReference type="RuleBase" id="RU004175"/>
    </source>
</evidence>
<dbReference type="Gene3D" id="1.20.5.1300">
    <property type="match status" value="1"/>
</dbReference>
<feature type="binding site" evidence="5">
    <location>
        <position position="357"/>
    </location>
    <ligand>
        <name>Zn(2+)</name>
        <dbReference type="ChEBI" id="CHEBI:29105"/>
    </ligand>
</feature>
<dbReference type="HAMAP" id="MF_01024">
    <property type="entry name" value="HisD"/>
    <property type="match status" value="1"/>
</dbReference>
<feature type="binding site" evidence="5">
    <location>
        <position position="234"/>
    </location>
    <ligand>
        <name>substrate</name>
    </ligand>
</feature>
<evidence type="ECO:0000256" key="4">
    <source>
        <dbReference type="ARBA" id="ARBA00023002"/>
    </source>
</evidence>
<dbReference type="PROSITE" id="PS00611">
    <property type="entry name" value="HISOL_DEHYDROGENASE"/>
    <property type="match status" value="1"/>
</dbReference>
<keyword evidence="5" id="KW-0368">Histidine biosynthesis</keyword>
<feature type="binding site" evidence="5">
    <location>
        <position position="187"/>
    </location>
    <ligand>
        <name>NAD(+)</name>
        <dbReference type="ChEBI" id="CHEBI:57540"/>
    </ligand>
</feature>
<dbReference type="PIRSF" id="PIRSF000099">
    <property type="entry name" value="Histidinol_dh"/>
    <property type="match status" value="1"/>
</dbReference>
<evidence type="ECO:0000313" key="9">
    <source>
        <dbReference type="Proteomes" id="UP001501410"/>
    </source>
</evidence>
<keyword evidence="9" id="KW-1185">Reference proteome</keyword>